<dbReference type="PANTHER" id="PTHR43179:SF12">
    <property type="entry name" value="GALACTOFURANOSYLTRANSFERASE GLFT2"/>
    <property type="match status" value="1"/>
</dbReference>
<evidence type="ECO:0000313" key="5">
    <source>
        <dbReference type="EMBL" id="UWX63149.1"/>
    </source>
</evidence>
<dbReference type="RefSeq" id="WP_260559441.1">
    <property type="nucleotide sequence ID" value="NZ_CP104213.1"/>
</dbReference>
<keyword evidence="6" id="KW-1185">Reference proteome</keyword>
<proteinExistence type="inferred from homology"/>
<dbReference type="InterPro" id="IPR001173">
    <property type="entry name" value="Glyco_trans_2-like"/>
</dbReference>
<dbReference type="EMBL" id="CP104213">
    <property type="protein sequence ID" value="UWX63149.1"/>
    <property type="molecule type" value="Genomic_DNA"/>
</dbReference>
<gene>
    <name evidence="5" type="ORF">N0D28_10320</name>
</gene>
<dbReference type="InterPro" id="IPR029044">
    <property type="entry name" value="Nucleotide-diphossugar_trans"/>
</dbReference>
<dbReference type="Gene3D" id="3.90.550.10">
    <property type="entry name" value="Spore Coat Polysaccharide Biosynthesis Protein SpsA, Chain A"/>
    <property type="match status" value="1"/>
</dbReference>
<dbReference type="PANTHER" id="PTHR43179">
    <property type="entry name" value="RHAMNOSYLTRANSFERASE WBBL"/>
    <property type="match status" value="1"/>
</dbReference>
<evidence type="ECO:0000259" key="4">
    <source>
        <dbReference type="Pfam" id="PF00535"/>
    </source>
</evidence>
<dbReference type="GO" id="GO:0016757">
    <property type="term" value="F:glycosyltransferase activity"/>
    <property type="evidence" value="ECO:0007669"/>
    <property type="project" value="UniProtKB-KW"/>
</dbReference>
<sequence length="314" mass="35855">MDNKKMKRSIIIPILNPDSYVEQLLLKMQRVYESENPIFLDSSSKNRSLLDLMPRDTMIHKIERKDFNHGATRNLGARLAAEQSAEILVFMTQDALPANERWLEELTAPIVSGESVATFARQLPRPGASLLEQFSRYFNYPESSRLRSQSDIERLGVKAFFFSNVCSAVRADVFWEVGGFPEDVIMNEDMTLAAKLLRAGHTIKYVAESEVIHSHDYTLKQQFRRNFDVGAFFADAGTLLAGAHVGSEGLRFVREQMRYVLQHGRAELLGLVVLEAATKFTAFQLGKRHALLPLRVKKKLSMHSYHWDQHRETL</sequence>
<dbReference type="Proteomes" id="UP001060261">
    <property type="component" value="Chromosome"/>
</dbReference>
<keyword evidence="3 5" id="KW-0808">Transferase</keyword>
<protein>
    <submittedName>
        <fullName evidence="5">Glycosyltransferase</fullName>
        <ecNumber evidence="5">2.4.-.-</ecNumber>
    </submittedName>
</protein>
<evidence type="ECO:0000313" key="6">
    <source>
        <dbReference type="Proteomes" id="UP001060261"/>
    </source>
</evidence>
<feature type="domain" description="Glycosyltransferase 2-like" evidence="4">
    <location>
        <begin position="9"/>
        <end position="177"/>
    </location>
</feature>
<organism evidence="5 6">
    <name type="scientific">Deinococcus rubellus</name>
    <dbReference type="NCBI Taxonomy" id="1889240"/>
    <lineage>
        <taxon>Bacteria</taxon>
        <taxon>Thermotogati</taxon>
        <taxon>Deinococcota</taxon>
        <taxon>Deinococci</taxon>
        <taxon>Deinococcales</taxon>
        <taxon>Deinococcaceae</taxon>
        <taxon>Deinococcus</taxon>
    </lineage>
</organism>
<dbReference type="SUPFAM" id="SSF53448">
    <property type="entry name" value="Nucleotide-diphospho-sugar transferases"/>
    <property type="match status" value="1"/>
</dbReference>
<evidence type="ECO:0000256" key="1">
    <source>
        <dbReference type="ARBA" id="ARBA00006739"/>
    </source>
</evidence>
<evidence type="ECO:0000256" key="3">
    <source>
        <dbReference type="ARBA" id="ARBA00022679"/>
    </source>
</evidence>
<keyword evidence="2 5" id="KW-0328">Glycosyltransferase</keyword>
<name>A0ABY5YDJ4_9DEIO</name>
<reference evidence="5" key="1">
    <citation type="submission" date="2022-09" db="EMBL/GenBank/DDBJ databases">
        <title>genome sequence of Deinococcus rubellus.</title>
        <authorList>
            <person name="Srinivasan S."/>
        </authorList>
    </citation>
    <scope>NUCLEOTIDE SEQUENCE</scope>
    <source>
        <strain evidence="5">Ant6</strain>
    </source>
</reference>
<accession>A0ABY5YDJ4</accession>
<dbReference type="Pfam" id="PF00535">
    <property type="entry name" value="Glycos_transf_2"/>
    <property type="match status" value="1"/>
</dbReference>
<dbReference type="EC" id="2.4.-.-" evidence="5"/>
<comment type="similarity">
    <text evidence="1">Belongs to the glycosyltransferase 2 family.</text>
</comment>
<evidence type="ECO:0000256" key="2">
    <source>
        <dbReference type="ARBA" id="ARBA00022676"/>
    </source>
</evidence>